<feature type="compositionally biased region" description="Basic residues" evidence="1">
    <location>
        <begin position="64"/>
        <end position="74"/>
    </location>
</feature>
<feature type="compositionally biased region" description="Basic and acidic residues" evidence="1">
    <location>
        <begin position="75"/>
        <end position="84"/>
    </location>
</feature>
<proteinExistence type="predicted"/>
<dbReference type="AlphaFoldDB" id="A0A2T9ZDK4"/>
<keyword evidence="2" id="KW-0812">Transmembrane</keyword>
<feature type="transmembrane region" description="Helical" evidence="2">
    <location>
        <begin position="12"/>
        <end position="31"/>
    </location>
</feature>
<evidence type="ECO:0000256" key="1">
    <source>
        <dbReference type="SAM" id="MobiDB-lite"/>
    </source>
</evidence>
<sequence>MGKPLQITTSTLIISGAAALIPLSLYFYYYANKRNESFLEYMAFLLPDPESFLTCPRYRKKVSKKHPKVRKMRKNKDLKDTRSETEDLEPNLIPVLEHDLIIFRYSVVSGVFSFVNSINSSSACAVAESPISNNLSQIRVTPFNFQKITEKRVFEVIKSNMTRSKVPRSNFCAGCQSFLESVTKNDTTALENAGLLLIAPSGCFGSKSVVNDSFSQYLNQLDPPPLRNTKSTEAIDDSLPPYSPFDDASLDFDLSLEEQIISYSMLSDTKPIYSAPKTGILTGSKSRSEKSKSADPVPDSKKDPYISTRFINNNTSNIPPNIPKLCEEHNSGPRINNNTPFVQHLESNEHELSKQATQEINSQEQPRYNNPSACRVSGNNIIGQNNMLTAAFITASHINTRPLDFSFISDNSMNLYTRSEF</sequence>
<name>A0A2T9ZDK4_9FUNG</name>
<keyword evidence="4" id="KW-1185">Reference proteome</keyword>
<dbReference type="Proteomes" id="UP000245609">
    <property type="component" value="Unassembled WGS sequence"/>
</dbReference>
<accession>A0A2T9ZDK4</accession>
<feature type="region of interest" description="Disordered" evidence="1">
    <location>
        <begin position="64"/>
        <end position="84"/>
    </location>
</feature>
<reference evidence="3 4" key="1">
    <citation type="journal article" date="2018" name="MBio">
        <title>Comparative Genomics Reveals the Core Gene Toolbox for the Fungus-Insect Symbiosis.</title>
        <authorList>
            <person name="Wang Y."/>
            <person name="Stata M."/>
            <person name="Wang W."/>
            <person name="Stajich J.E."/>
            <person name="White M.M."/>
            <person name="Moncalvo J.M."/>
        </authorList>
    </citation>
    <scope>NUCLEOTIDE SEQUENCE [LARGE SCALE GENOMIC DNA]</scope>
    <source>
        <strain evidence="3 4">SC-DP-2</strain>
    </source>
</reference>
<keyword evidence="2" id="KW-1133">Transmembrane helix</keyword>
<protein>
    <submittedName>
        <fullName evidence="3">Uncharacterized protein</fullName>
    </submittedName>
</protein>
<organism evidence="3 4">
    <name type="scientific">Smittium megazygosporum</name>
    <dbReference type="NCBI Taxonomy" id="133381"/>
    <lineage>
        <taxon>Eukaryota</taxon>
        <taxon>Fungi</taxon>
        <taxon>Fungi incertae sedis</taxon>
        <taxon>Zoopagomycota</taxon>
        <taxon>Kickxellomycotina</taxon>
        <taxon>Harpellomycetes</taxon>
        <taxon>Harpellales</taxon>
        <taxon>Legeriomycetaceae</taxon>
        <taxon>Smittium</taxon>
    </lineage>
</organism>
<keyword evidence="2" id="KW-0472">Membrane</keyword>
<feature type="region of interest" description="Disordered" evidence="1">
    <location>
        <begin position="274"/>
        <end position="305"/>
    </location>
</feature>
<feature type="region of interest" description="Disordered" evidence="1">
    <location>
        <begin position="221"/>
        <end position="241"/>
    </location>
</feature>
<evidence type="ECO:0000313" key="4">
    <source>
        <dbReference type="Proteomes" id="UP000245609"/>
    </source>
</evidence>
<feature type="compositionally biased region" description="Basic and acidic residues" evidence="1">
    <location>
        <begin position="286"/>
        <end position="304"/>
    </location>
</feature>
<gene>
    <name evidence="3" type="ORF">BB560_002873</name>
</gene>
<evidence type="ECO:0000256" key="2">
    <source>
        <dbReference type="SAM" id="Phobius"/>
    </source>
</evidence>
<comment type="caution">
    <text evidence="3">The sequence shown here is derived from an EMBL/GenBank/DDBJ whole genome shotgun (WGS) entry which is preliminary data.</text>
</comment>
<dbReference type="EMBL" id="MBFS01000360">
    <property type="protein sequence ID" value="PVV02669.1"/>
    <property type="molecule type" value="Genomic_DNA"/>
</dbReference>
<evidence type="ECO:0000313" key="3">
    <source>
        <dbReference type="EMBL" id="PVV02669.1"/>
    </source>
</evidence>